<keyword evidence="1" id="KW-1133">Transmembrane helix</keyword>
<dbReference type="OrthoDB" id="1272140at2"/>
<keyword evidence="1" id="KW-0812">Transmembrane</keyword>
<dbReference type="RefSeq" id="WP_151693988.1">
    <property type="nucleotide sequence ID" value="NZ_BMGX01000001.1"/>
</dbReference>
<keyword evidence="1" id="KW-0472">Membrane</keyword>
<protein>
    <submittedName>
        <fullName evidence="2">Uncharacterized protein</fullName>
    </submittedName>
</protein>
<dbReference type="EMBL" id="WBVQ01000002">
    <property type="protein sequence ID" value="KAB2816561.1"/>
    <property type="molecule type" value="Genomic_DNA"/>
</dbReference>
<dbReference type="AlphaFoldDB" id="A0A6L3ZFB4"/>
<keyword evidence="3" id="KW-1185">Reference proteome</keyword>
<proteinExistence type="predicted"/>
<gene>
    <name evidence="2" type="ORF">F8C82_12840</name>
</gene>
<name>A0A6L3ZFB4_9FLAO</name>
<organism evidence="2 3">
    <name type="scientific">Phaeocystidibacter marisrubri</name>
    <dbReference type="NCBI Taxonomy" id="1577780"/>
    <lineage>
        <taxon>Bacteria</taxon>
        <taxon>Pseudomonadati</taxon>
        <taxon>Bacteroidota</taxon>
        <taxon>Flavobacteriia</taxon>
        <taxon>Flavobacteriales</taxon>
        <taxon>Phaeocystidibacteraceae</taxon>
        <taxon>Phaeocystidibacter</taxon>
    </lineage>
</organism>
<accession>A0A6L3ZFB4</accession>
<comment type="caution">
    <text evidence="2">The sequence shown here is derived from an EMBL/GenBank/DDBJ whole genome shotgun (WGS) entry which is preliminary data.</text>
</comment>
<reference evidence="2 3" key="1">
    <citation type="submission" date="2019-10" db="EMBL/GenBank/DDBJ databases">
        <title>Genome sequence of Phaeocystidibacter marisrubri JCM30614 (type strain).</title>
        <authorList>
            <person name="Bowman J.P."/>
        </authorList>
    </citation>
    <scope>NUCLEOTIDE SEQUENCE [LARGE SCALE GENOMIC DNA]</scope>
    <source>
        <strain evidence="2 3">JCM 30614</strain>
    </source>
</reference>
<evidence type="ECO:0000313" key="2">
    <source>
        <dbReference type="EMBL" id="KAB2816561.1"/>
    </source>
</evidence>
<evidence type="ECO:0000313" key="3">
    <source>
        <dbReference type="Proteomes" id="UP000484164"/>
    </source>
</evidence>
<sequence length="324" mass="37837">MLKTNDSYLACYALVSELQVFYNAETQPRITFENRMVENHRTSFEKLKVAVRDKAEERLNIRKEFVDWSLNDIRDFRVDLEEVCKSSISEKWFYTHLKNSSDKLPRIDVLNLLSEYCGYANWDDFNYVPQIVKTSNRAYWMMLVGGLILALSAFLLWPRSKGKVLLFEDAYTKEEIPVSAFSFLKVDGELVSGTVIQSVLQPGDTIVVDGPYYKVKQVTVGSEDTTIVTVFPDDYALMLNYFSRSVTEDWDQRRSQLMEAIHPSAKIFQSHPQYSGIEMLNREEFIDRLTLPVNSLKNLEIQDVVYKDEKIYRLRFLQNEEDDE</sequence>
<feature type="transmembrane region" description="Helical" evidence="1">
    <location>
        <begin position="138"/>
        <end position="157"/>
    </location>
</feature>
<dbReference type="Proteomes" id="UP000484164">
    <property type="component" value="Unassembled WGS sequence"/>
</dbReference>
<evidence type="ECO:0000256" key="1">
    <source>
        <dbReference type="SAM" id="Phobius"/>
    </source>
</evidence>